<dbReference type="SUPFAM" id="SSF46689">
    <property type="entry name" value="Homeodomain-like"/>
    <property type="match status" value="1"/>
</dbReference>
<evidence type="ECO:0000256" key="1">
    <source>
        <dbReference type="ARBA" id="ARBA00009964"/>
    </source>
</evidence>
<proteinExistence type="inferred from homology"/>
<dbReference type="RefSeq" id="WP_367951854.1">
    <property type="nucleotide sequence ID" value="NZ_JBAKFG010000005.1"/>
</dbReference>
<keyword evidence="4" id="KW-1185">Reference proteome</keyword>
<keyword evidence="2" id="KW-0175">Coiled coil</keyword>
<dbReference type="InterPro" id="IPR002514">
    <property type="entry name" value="Transposase_8"/>
</dbReference>
<comment type="caution">
    <text evidence="3">The sequence shown here is derived from an EMBL/GenBank/DDBJ whole genome shotgun (WGS) entry which is preliminary data.</text>
</comment>
<dbReference type="InterPro" id="IPR009057">
    <property type="entry name" value="Homeodomain-like_sf"/>
</dbReference>
<comment type="similarity">
    <text evidence="1">Belongs to the transposase 8 family.</text>
</comment>
<gene>
    <name evidence="3" type="ORF">V6X51_09630</name>
</gene>
<sequence>MATAANNMSKRRKTHYSAEYRAEALVLAERIGVAAAASELGLHATQIYQWRAKAAHEKSVSDRARQLREENARLKRQLADKTEEVTILEKTAAYFAKKLD</sequence>
<dbReference type="EMBL" id="JBAKFG010000005">
    <property type="protein sequence ID" value="MEX0373687.1"/>
    <property type="molecule type" value="Genomic_DNA"/>
</dbReference>
<feature type="coiled-coil region" evidence="2">
    <location>
        <begin position="57"/>
        <end position="91"/>
    </location>
</feature>
<protein>
    <submittedName>
        <fullName evidence="3">Transposase</fullName>
    </submittedName>
</protein>
<organism evidence="3 4">
    <name type="scientific">Spiribacter roseus</name>
    <dbReference type="NCBI Taxonomy" id="1855875"/>
    <lineage>
        <taxon>Bacteria</taxon>
        <taxon>Pseudomonadati</taxon>
        <taxon>Pseudomonadota</taxon>
        <taxon>Gammaproteobacteria</taxon>
        <taxon>Chromatiales</taxon>
        <taxon>Ectothiorhodospiraceae</taxon>
        <taxon>Spiribacter</taxon>
    </lineage>
</organism>
<dbReference type="Pfam" id="PF01527">
    <property type="entry name" value="HTH_Tnp_1"/>
    <property type="match status" value="1"/>
</dbReference>
<dbReference type="Proteomes" id="UP001556636">
    <property type="component" value="Unassembled WGS sequence"/>
</dbReference>
<evidence type="ECO:0000256" key="2">
    <source>
        <dbReference type="SAM" id="Coils"/>
    </source>
</evidence>
<evidence type="ECO:0000313" key="4">
    <source>
        <dbReference type="Proteomes" id="UP001556636"/>
    </source>
</evidence>
<evidence type="ECO:0000313" key="3">
    <source>
        <dbReference type="EMBL" id="MEX0373687.1"/>
    </source>
</evidence>
<reference evidence="3 4" key="1">
    <citation type="submission" date="2024-02" db="EMBL/GenBank/DDBJ databases">
        <title>New especies of Spiribacter isolated from saline water.</title>
        <authorList>
            <person name="Leon M.J."/>
            <person name="De La Haba R."/>
            <person name="Sanchez-Porro C."/>
            <person name="Ventosa A."/>
        </authorList>
    </citation>
    <scope>NUCLEOTIDE SEQUENCE [LARGE SCALE GENOMIC DNA]</scope>
    <source>
        <strain evidence="4">ag22IC6-196</strain>
    </source>
</reference>
<name>A0ABV3RZU5_9GAMM</name>
<accession>A0ABV3RZU5</accession>